<evidence type="ECO:0000313" key="2">
    <source>
        <dbReference type="Proteomes" id="UP000239002"/>
    </source>
</evidence>
<protein>
    <recommendedName>
        <fullName evidence="3">SpoIIAA-like protein</fullName>
    </recommendedName>
</protein>
<organism evidence="1 2">
    <name type="scientific">Nonlabens xylanidelens</name>
    <dbReference type="NCBI Taxonomy" id="191564"/>
    <lineage>
        <taxon>Bacteria</taxon>
        <taxon>Pseudomonadati</taxon>
        <taxon>Bacteroidota</taxon>
        <taxon>Flavobacteriia</taxon>
        <taxon>Flavobacteriales</taxon>
        <taxon>Flavobacteriaceae</taxon>
        <taxon>Nonlabens</taxon>
    </lineage>
</organism>
<dbReference type="EMBL" id="PTJE01000004">
    <property type="protein sequence ID" value="PPK94421.1"/>
    <property type="molecule type" value="Genomic_DNA"/>
</dbReference>
<comment type="caution">
    <text evidence="1">The sequence shown here is derived from an EMBL/GenBank/DDBJ whole genome shotgun (WGS) entry which is preliminary data.</text>
</comment>
<dbReference type="Proteomes" id="UP000239002">
    <property type="component" value="Unassembled WGS sequence"/>
</dbReference>
<reference evidence="1 2" key="1">
    <citation type="submission" date="2018-02" db="EMBL/GenBank/DDBJ databases">
        <title>Genomic Encyclopedia of Archaeal and Bacterial Type Strains, Phase II (KMG-II): from individual species to whole genera.</title>
        <authorList>
            <person name="Goeker M."/>
        </authorList>
    </citation>
    <scope>NUCLEOTIDE SEQUENCE [LARGE SCALE GENOMIC DNA]</scope>
    <source>
        <strain evidence="1 2">DSM 16809</strain>
    </source>
</reference>
<sequence>MNQLSFMKSIKHYDIGYADIFIFKLYLIVQVKEGYSVEVDDIDIFHALIENHFSDQKFIYISNRVYSYSVNPLIYPKVAAVENLIGMAVVADNGIKIKTASFEKNFLSKPFIICSTLDEAIIWASQQF</sequence>
<name>A0A2S6IJR4_9FLAO</name>
<gene>
    <name evidence="1" type="ORF">LY01_02060</name>
</gene>
<proteinExistence type="predicted"/>
<keyword evidence="2" id="KW-1185">Reference proteome</keyword>
<evidence type="ECO:0000313" key="1">
    <source>
        <dbReference type="EMBL" id="PPK94421.1"/>
    </source>
</evidence>
<evidence type="ECO:0008006" key="3">
    <source>
        <dbReference type="Google" id="ProtNLM"/>
    </source>
</evidence>
<dbReference type="AlphaFoldDB" id="A0A2S6IJR4"/>
<accession>A0A2S6IJR4</accession>